<protein>
    <submittedName>
        <fullName evidence="11">MotA/TolQ/ExbB proton channel family protein</fullName>
    </submittedName>
</protein>
<sequence>MSILEIFKAGGPVMWPLAICSVVTVAIIIERALELRTSRILDPSVVERVTGLVEGGRLDRAMEVCRKNPGIFTHIVAAGLHQAPKGEPFAREAVEDAGRHETTRLTRYLPTLGTVAAVSPLLGLLGTVTGMIAVFKTIANSGIGQAAELSNGISQALITTATGLLIAIPALVAYNYYSERAERIINRLEGASLRVLRSLFQVPLQAPVEVDRTQASESASRSE</sequence>
<keyword evidence="5 8" id="KW-0653">Protein transport</keyword>
<evidence type="ECO:0000256" key="2">
    <source>
        <dbReference type="ARBA" id="ARBA00022448"/>
    </source>
</evidence>
<name>A0A8J6XZ83_9BACT</name>
<reference evidence="11 12" key="1">
    <citation type="submission" date="2020-08" db="EMBL/GenBank/DDBJ databases">
        <title>Acidobacteriota in marine sediments use diverse sulfur dissimilation pathways.</title>
        <authorList>
            <person name="Wasmund K."/>
        </authorList>
    </citation>
    <scope>NUCLEOTIDE SEQUENCE [LARGE SCALE GENOMIC DNA]</scope>
    <source>
        <strain evidence="11">MAG AM4</strain>
    </source>
</reference>
<keyword evidence="2 8" id="KW-0813">Transport</keyword>
<comment type="similarity">
    <text evidence="8">Belongs to the exbB/tolQ family.</text>
</comment>
<feature type="transmembrane region" description="Helical" evidence="9">
    <location>
        <begin position="108"/>
        <end position="135"/>
    </location>
</feature>
<comment type="subcellular location">
    <subcellularLocation>
        <location evidence="1">Cell membrane</location>
        <topology evidence="1">Multi-pass membrane protein</topology>
    </subcellularLocation>
    <subcellularLocation>
        <location evidence="8">Membrane</location>
        <topology evidence="8">Multi-pass membrane protein</topology>
    </subcellularLocation>
</comment>
<feature type="transmembrane region" description="Helical" evidence="9">
    <location>
        <begin position="12"/>
        <end position="29"/>
    </location>
</feature>
<evidence type="ECO:0000256" key="3">
    <source>
        <dbReference type="ARBA" id="ARBA00022475"/>
    </source>
</evidence>
<evidence type="ECO:0000256" key="1">
    <source>
        <dbReference type="ARBA" id="ARBA00004651"/>
    </source>
</evidence>
<dbReference type="GO" id="GO:0005886">
    <property type="term" value="C:plasma membrane"/>
    <property type="evidence" value="ECO:0007669"/>
    <property type="project" value="UniProtKB-SubCell"/>
</dbReference>
<accession>A0A8J6XZ83</accession>
<feature type="domain" description="MotA/TolQ/ExbB proton channel" evidence="10">
    <location>
        <begin position="73"/>
        <end position="189"/>
    </location>
</feature>
<evidence type="ECO:0000313" key="12">
    <source>
        <dbReference type="Proteomes" id="UP000648239"/>
    </source>
</evidence>
<evidence type="ECO:0000313" key="11">
    <source>
        <dbReference type="EMBL" id="MBD3867088.1"/>
    </source>
</evidence>
<evidence type="ECO:0000256" key="7">
    <source>
        <dbReference type="ARBA" id="ARBA00023136"/>
    </source>
</evidence>
<feature type="transmembrane region" description="Helical" evidence="9">
    <location>
        <begin position="155"/>
        <end position="177"/>
    </location>
</feature>
<dbReference type="InterPro" id="IPR050790">
    <property type="entry name" value="ExbB/TolQ_transport"/>
</dbReference>
<comment type="caution">
    <text evidence="11">The sequence shown here is derived from an EMBL/GenBank/DDBJ whole genome shotgun (WGS) entry which is preliminary data.</text>
</comment>
<evidence type="ECO:0000256" key="4">
    <source>
        <dbReference type="ARBA" id="ARBA00022692"/>
    </source>
</evidence>
<keyword evidence="4 9" id="KW-0812">Transmembrane</keyword>
<organism evidence="11 12">
    <name type="scientific">Candidatus Polarisedimenticola svalbardensis</name>
    <dbReference type="NCBI Taxonomy" id="2886004"/>
    <lineage>
        <taxon>Bacteria</taxon>
        <taxon>Pseudomonadati</taxon>
        <taxon>Acidobacteriota</taxon>
        <taxon>Candidatus Polarisedimenticolia</taxon>
        <taxon>Candidatus Polarisedimenticolales</taxon>
        <taxon>Candidatus Polarisedimenticolaceae</taxon>
        <taxon>Candidatus Polarisedimenticola</taxon>
    </lineage>
</organism>
<evidence type="ECO:0000256" key="6">
    <source>
        <dbReference type="ARBA" id="ARBA00022989"/>
    </source>
</evidence>
<dbReference type="Pfam" id="PF01618">
    <property type="entry name" value="MotA_ExbB"/>
    <property type="match status" value="1"/>
</dbReference>
<dbReference type="GO" id="GO:0017038">
    <property type="term" value="P:protein import"/>
    <property type="evidence" value="ECO:0007669"/>
    <property type="project" value="TreeGrafter"/>
</dbReference>
<keyword evidence="3" id="KW-1003">Cell membrane</keyword>
<dbReference type="PANTHER" id="PTHR30625:SF15">
    <property type="entry name" value="BIOPOLYMER TRANSPORT PROTEIN EXBB"/>
    <property type="match status" value="1"/>
</dbReference>
<evidence type="ECO:0000256" key="8">
    <source>
        <dbReference type="RuleBase" id="RU004057"/>
    </source>
</evidence>
<dbReference type="InterPro" id="IPR002898">
    <property type="entry name" value="MotA_ExbB_proton_chnl"/>
</dbReference>
<keyword evidence="7 9" id="KW-0472">Membrane</keyword>
<evidence type="ECO:0000259" key="10">
    <source>
        <dbReference type="Pfam" id="PF01618"/>
    </source>
</evidence>
<gene>
    <name evidence="11" type="ORF">IFK94_03100</name>
</gene>
<dbReference type="PANTHER" id="PTHR30625">
    <property type="entry name" value="PROTEIN TOLQ"/>
    <property type="match status" value="1"/>
</dbReference>
<evidence type="ECO:0000256" key="5">
    <source>
        <dbReference type="ARBA" id="ARBA00022927"/>
    </source>
</evidence>
<dbReference type="AlphaFoldDB" id="A0A8J6XZ83"/>
<dbReference type="Proteomes" id="UP000648239">
    <property type="component" value="Unassembled WGS sequence"/>
</dbReference>
<keyword evidence="6 9" id="KW-1133">Transmembrane helix</keyword>
<proteinExistence type="inferred from homology"/>
<dbReference type="EMBL" id="JACXWD010000006">
    <property type="protein sequence ID" value="MBD3867088.1"/>
    <property type="molecule type" value="Genomic_DNA"/>
</dbReference>
<evidence type="ECO:0000256" key="9">
    <source>
        <dbReference type="SAM" id="Phobius"/>
    </source>
</evidence>